<dbReference type="InterPro" id="IPR009057">
    <property type="entry name" value="Homeodomain-like_sf"/>
</dbReference>
<reference evidence="4" key="1">
    <citation type="submission" date="2018-08" db="EMBL/GenBank/DDBJ databases">
        <authorList>
            <person name="Jin W."/>
            <person name="Wang H."/>
            <person name="Yang Y."/>
            <person name="Li M."/>
            <person name="Liu J."/>
        </authorList>
    </citation>
    <scope>NUCLEOTIDE SEQUENCE</scope>
    <source>
        <strain evidence="4">AESS21</strain>
    </source>
</reference>
<dbReference type="RefSeq" id="WP_213214563.1">
    <property type="nucleotide sequence ID" value="NZ_QTKU01000001.1"/>
</dbReference>
<evidence type="ECO:0000313" key="4">
    <source>
        <dbReference type="EMBL" id="MBS8258814.1"/>
    </source>
</evidence>
<reference evidence="4" key="2">
    <citation type="journal article" date="2021" name="Microorganisms">
        <title>Bacterial Dimethylsulfoniopropionate Biosynthesis in the East China Sea.</title>
        <authorList>
            <person name="Liu J."/>
            <person name="Zhang Y."/>
            <person name="Liu J."/>
            <person name="Zhong H."/>
            <person name="Williams B.T."/>
            <person name="Zheng Y."/>
            <person name="Curson A.R.J."/>
            <person name="Sun C."/>
            <person name="Sun H."/>
            <person name="Song D."/>
            <person name="Wagner Mackenzie B."/>
            <person name="Bermejo Martinez A."/>
            <person name="Todd J.D."/>
            <person name="Zhang X.H."/>
        </authorList>
    </citation>
    <scope>NUCLEOTIDE SEQUENCE</scope>
    <source>
        <strain evidence="4">AESS21</strain>
    </source>
</reference>
<dbReference type="GO" id="GO:0003677">
    <property type="term" value="F:DNA binding"/>
    <property type="evidence" value="ECO:0007669"/>
    <property type="project" value="UniProtKB-UniRule"/>
</dbReference>
<gene>
    <name evidence="4" type="ORF">DYI23_01170</name>
</gene>
<dbReference type="Pfam" id="PF00440">
    <property type="entry name" value="TetR_N"/>
    <property type="match status" value="1"/>
</dbReference>
<organism evidence="4 5">
    <name type="scientific">Roseibium polysiphoniae</name>
    <dbReference type="NCBI Taxonomy" id="2571221"/>
    <lineage>
        <taxon>Bacteria</taxon>
        <taxon>Pseudomonadati</taxon>
        <taxon>Pseudomonadota</taxon>
        <taxon>Alphaproteobacteria</taxon>
        <taxon>Hyphomicrobiales</taxon>
        <taxon>Stappiaceae</taxon>
        <taxon>Roseibium</taxon>
    </lineage>
</organism>
<evidence type="ECO:0000259" key="3">
    <source>
        <dbReference type="PROSITE" id="PS50977"/>
    </source>
</evidence>
<dbReference type="InterPro" id="IPR001647">
    <property type="entry name" value="HTH_TetR"/>
</dbReference>
<keyword evidence="1 2" id="KW-0238">DNA-binding</keyword>
<evidence type="ECO:0000313" key="5">
    <source>
        <dbReference type="Proteomes" id="UP000705379"/>
    </source>
</evidence>
<name>A0A944CAK5_9HYPH</name>
<feature type="domain" description="HTH tetR-type" evidence="3">
    <location>
        <begin position="27"/>
        <end position="87"/>
    </location>
</feature>
<dbReference type="Gene3D" id="1.10.357.10">
    <property type="entry name" value="Tetracycline Repressor, domain 2"/>
    <property type="match status" value="1"/>
</dbReference>
<comment type="caution">
    <text evidence="4">The sequence shown here is derived from an EMBL/GenBank/DDBJ whole genome shotgun (WGS) entry which is preliminary data.</text>
</comment>
<protein>
    <submittedName>
        <fullName evidence="4">TetR/AcrR family transcriptional regulator</fullName>
    </submittedName>
</protein>
<dbReference type="EMBL" id="QTKU01000001">
    <property type="protein sequence ID" value="MBS8258814.1"/>
    <property type="molecule type" value="Genomic_DNA"/>
</dbReference>
<feature type="DNA-binding region" description="H-T-H motif" evidence="2">
    <location>
        <begin position="50"/>
        <end position="69"/>
    </location>
</feature>
<dbReference type="SUPFAM" id="SSF46689">
    <property type="entry name" value="Homeodomain-like"/>
    <property type="match status" value="1"/>
</dbReference>
<dbReference type="AlphaFoldDB" id="A0A944CAK5"/>
<evidence type="ECO:0000256" key="2">
    <source>
        <dbReference type="PROSITE-ProRule" id="PRU00335"/>
    </source>
</evidence>
<evidence type="ECO:0000256" key="1">
    <source>
        <dbReference type="ARBA" id="ARBA00023125"/>
    </source>
</evidence>
<proteinExistence type="predicted"/>
<accession>A0A944CAK5</accession>
<dbReference type="PROSITE" id="PS50977">
    <property type="entry name" value="HTH_TETR_2"/>
    <property type="match status" value="1"/>
</dbReference>
<sequence length="225" mass="25133">MDIEDSRPVAAKNAATSDVATKDAGWRGSRELWLKAALSALMEGGVDAVKIQPLASRLNLSRTSFYWFFENRTSLLSALLDHWDGKNTTALVKASEAYAETPAEGMLNVIHCFLEQEAFDPKLEFAVRGWALQSDEVMSRVNSTDELRLAALVRLLQRQGFEEAEADARARTVYLTQIGYISMQVHEPMWERIARVPAYVRIFCGEAATGSELARFRSRLGLEAT</sequence>
<dbReference type="Proteomes" id="UP000705379">
    <property type="component" value="Unassembled WGS sequence"/>
</dbReference>